<name>A0A934WGS6_9RHOB</name>
<gene>
    <name evidence="1" type="ORF">CCR87_07010</name>
</gene>
<accession>A0A934WGS6</accession>
<sequence length="111" mass="12516">MLAEITHPKLGASDFLSKYRDATGRSFKEYLLPRDLTVTLILGYRADLRYRVVKRHDSVKHSIEALAEHGVFVRPQSEDEESKDAMGRRIFVQPPTGDEQEVATTTNGGRA</sequence>
<dbReference type="EMBL" id="NHSD01000203">
    <property type="protein sequence ID" value="MBK5927090.1"/>
    <property type="molecule type" value="Genomic_DNA"/>
</dbReference>
<proteinExistence type="predicted"/>
<dbReference type="Proteomes" id="UP000706333">
    <property type="component" value="Unassembled WGS sequence"/>
</dbReference>
<keyword evidence="2" id="KW-1185">Reference proteome</keyword>
<evidence type="ECO:0000313" key="1">
    <source>
        <dbReference type="EMBL" id="MBK5927090.1"/>
    </source>
</evidence>
<evidence type="ECO:0000313" key="2">
    <source>
        <dbReference type="Proteomes" id="UP000706333"/>
    </source>
</evidence>
<dbReference type="RefSeq" id="WP_201156858.1">
    <property type="nucleotide sequence ID" value="NZ_NHSD01000203.1"/>
</dbReference>
<dbReference type="AlphaFoldDB" id="A0A934WGS6"/>
<reference evidence="1" key="1">
    <citation type="submission" date="2017-05" db="EMBL/GenBank/DDBJ databases">
        <authorList>
            <person name="Imhoff J.F."/>
            <person name="Rahn T."/>
            <person name="Kuenzel S."/>
            <person name="Neulinger S.C."/>
        </authorList>
    </citation>
    <scope>NUCLEOTIDE SEQUENCE</scope>
    <source>
        <strain evidence="1">LMG 28126</strain>
    </source>
</reference>
<reference evidence="1" key="2">
    <citation type="journal article" date="2020" name="Microorganisms">
        <title>Osmotic Adaptation and Compatible Solute Biosynthesis of Phototrophic Bacteria as Revealed from Genome Analyses.</title>
        <authorList>
            <person name="Imhoff J.F."/>
            <person name="Rahn T."/>
            <person name="Kunzel S."/>
            <person name="Keller A."/>
            <person name="Neulinger S.C."/>
        </authorList>
    </citation>
    <scope>NUCLEOTIDE SEQUENCE</scope>
    <source>
        <strain evidence="1">LMG 28126</strain>
    </source>
</reference>
<protein>
    <submittedName>
        <fullName evidence="1">Uncharacterized protein</fullName>
    </submittedName>
</protein>
<organism evidence="1 2">
    <name type="scientific">Rhodobaculum claviforme</name>
    <dbReference type="NCBI Taxonomy" id="1549854"/>
    <lineage>
        <taxon>Bacteria</taxon>
        <taxon>Pseudomonadati</taxon>
        <taxon>Pseudomonadota</taxon>
        <taxon>Alphaproteobacteria</taxon>
        <taxon>Rhodobacterales</taxon>
        <taxon>Paracoccaceae</taxon>
        <taxon>Rhodobaculum</taxon>
    </lineage>
</organism>
<comment type="caution">
    <text evidence="1">The sequence shown here is derived from an EMBL/GenBank/DDBJ whole genome shotgun (WGS) entry which is preliminary data.</text>
</comment>